<name>A0A1R3JYK2_COCAP</name>
<feature type="domain" description="Retrovirus-related Pol polyprotein from transposon TNT 1-94-like beta-barrel" evidence="1">
    <location>
        <begin position="54"/>
        <end position="131"/>
    </location>
</feature>
<organism evidence="2 3">
    <name type="scientific">Corchorus capsularis</name>
    <name type="common">Jute</name>
    <dbReference type="NCBI Taxonomy" id="210143"/>
    <lineage>
        <taxon>Eukaryota</taxon>
        <taxon>Viridiplantae</taxon>
        <taxon>Streptophyta</taxon>
        <taxon>Embryophyta</taxon>
        <taxon>Tracheophyta</taxon>
        <taxon>Spermatophyta</taxon>
        <taxon>Magnoliopsida</taxon>
        <taxon>eudicotyledons</taxon>
        <taxon>Gunneridae</taxon>
        <taxon>Pentapetalae</taxon>
        <taxon>rosids</taxon>
        <taxon>malvids</taxon>
        <taxon>Malvales</taxon>
        <taxon>Malvaceae</taxon>
        <taxon>Grewioideae</taxon>
        <taxon>Apeibeae</taxon>
        <taxon>Corchorus</taxon>
    </lineage>
</organism>
<dbReference type="Proteomes" id="UP000188268">
    <property type="component" value="Unassembled WGS sequence"/>
</dbReference>
<sequence>MGAVQVVERLWVPELSLERYGIRHIAKECYKIRPKQNQVSANVATSSSKPSNSWLLDIGALHHVTSDLRNLELTERYGGTDELVIGDGSGLSISHTGSTSIPTKNSSFILNDVLCVPRANKNLCSVSKFCKTNNVSVEFSHFLILLRICPRGEHLQEAGVMEASRSSTLPGQSLIAMPLLM</sequence>
<dbReference type="Gramene" id="OMO99906">
    <property type="protein sequence ID" value="OMO99906"/>
    <property type="gene ID" value="CCACVL1_03553"/>
</dbReference>
<dbReference type="AlphaFoldDB" id="A0A1R3JYK2"/>
<keyword evidence="3" id="KW-1185">Reference proteome</keyword>
<evidence type="ECO:0000259" key="1">
    <source>
        <dbReference type="Pfam" id="PF22936"/>
    </source>
</evidence>
<dbReference type="EMBL" id="AWWV01006754">
    <property type="protein sequence ID" value="OMO99906.1"/>
    <property type="molecule type" value="Genomic_DNA"/>
</dbReference>
<dbReference type="Pfam" id="PF22936">
    <property type="entry name" value="Pol_BBD"/>
    <property type="match status" value="1"/>
</dbReference>
<accession>A0A1R3JYK2</accession>
<evidence type="ECO:0000313" key="3">
    <source>
        <dbReference type="Proteomes" id="UP000188268"/>
    </source>
</evidence>
<gene>
    <name evidence="2" type="ORF">CCACVL1_03553</name>
</gene>
<comment type="caution">
    <text evidence="2">The sequence shown here is derived from an EMBL/GenBank/DDBJ whole genome shotgun (WGS) entry which is preliminary data.</text>
</comment>
<dbReference type="OrthoDB" id="1749397at2759"/>
<reference evidence="2 3" key="1">
    <citation type="submission" date="2013-09" db="EMBL/GenBank/DDBJ databases">
        <title>Corchorus capsularis genome sequencing.</title>
        <authorList>
            <person name="Alam M."/>
            <person name="Haque M.S."/>
            <person name="Islam M.S."/>
            <person name="Emdad E.M."/>
            <person name="Islam M.M."/>
            <person name="Ahmed B."/>
            <person name="Halim A."/>
            <person name="Hossen Q.M.M."/>
            <person name="Hossain M.Z."/>
            <person name="Ahmed R."/>
            <person name="Khan M.M."/>
            <person name="Islam R."/>
            <person name="Rashid M.M."/>
            <person name="Khan S.A."/>
            <person name="Rahman M.S."/>
            <person name="Alam M."/>
        </authorList>
    </citation>
    <scope>NUCLEOTIDE SEQUENCE [LARGE SCALE GENOMIC DNA]</scope>
    <source>
        <strain evidence="3">cv. CVL-1</strain>
        <tissue evidence="2">Whole seedling</tissue>
    </source>
</reference>
<proteinExistence type="predicted"/>
<dbReference type="InterPro" id="IPR054722">
    <property type="entry name" value="PolX-like_BBD"/>
</dbReference>
<evidence type="ECO:0000313" key="2">
    <source>
        <dbReference type="EMBL" id="OMO99906.1"/>
    </source>
</evidence>
<protein>
    <recommendedName>
        <fullName evidence="1">Retrovirus-related Pol polyprotein from transposon TNT 1-94-like beta-barrel domain-containing protein</fullName>
    </recommendedName>
</protein>